<gene>
    <name evidence="2" type="ORF">ILEXP_LOCUS25226</name>
</gene>
<dbReference type="EMBL" id="CAUOFW020002896">
    <property type="protein sequence ID" value="CAK9156679.1"/>
    <property type="molecule type" value="Genomic_DNA"/>
</dbReference>
<feature type="region of interest" description="Disordered" evidence="1">
    <location>
        <begin position="1"/>
        <end position="25"/>
    </location>
</feature>
<protein>
    <submittedName>
        <fullName evidence="2">Uncharacterized protein</fullName>
    </submittedName>
</protein>
<sequence>MAIATTTAWKPKNLPQKPEDSRSAKEKSIISTVEFVSPELPTISAIADANPITSTQAQEQQITQNLLEVLPPSQNEQDSQHIPHSNLPIVVWTILFTNAFCWKSGQSSSLPPKFYSLALNR</sequence>
<keyword evidence="3" id="KW-1185">Reference proteome</keyword>
<organism evidence="2 3">
    <name type="scientific">Ilex paraguariensis</name>
    <name type="common">yerba mate</name>
    <dbReference type="NCBI Taxonomy" id="185542"/>
    <lineage>
        <taxon>Eukaryota</taxon>
        <taxon>Viridiplantae</taxon>
        <taxon>Streptophyta</taxon>
        <taxon>Embryophyta</taxon>
        <taxon>Tracheophyta</taxon>
        <taxon>Spermatophyta</taxon>
        <taxon>Magnoliopsida</taxon>
        <taxon>eudicotyledons</taxon>
        <taxon>Gunneridae</taxon>
        <taxon>Pentapetalae</taxon>
        <taxon>asterids</taxon>
        <taxon>campanulids</taxon>
        <taxon>Aquifoliales</taxon>
        <taxon>Aquifoliaceae</taxon>
        <taxon>Ilex</taxon>
    </lineage>
</organism>
<evidence type="ECO:0000313" key="3">
    <source>
        <dbReference type="Proteomes" id="UP001642360"/>
    </source>
</evidence>
<comment type="caution">
    <text evidence="2">The sequence shown here is derived from an EMBL/GenBank/DDBJ whole genome shotgun (WGS) entry which is preliminary data.</text>
</comment>
<name>A0ABC8SHK5_9AQUA</name>
<reference evidence="2 3" key="1">
    <citation type="submission" date="2024-02" db="EMBL/GenBank/DDBJ databases">
        <authorList>
            <person name="Vignale AGUSTIN F."/>
            <person name="Sosa J E."/>
            <person name="Modenutti C."/>
        </authorList>
    </citation>
    <scope>NUCLEOTIDE SEQUENCE [LARGE SCALE GENOMIC DNA]</scope>
</reference>
<evidence type="ECO:0000256" key="1">
    <source>
        <dbReference type="SAM" id="MobiDB-lite"/>
    </source>
</evidence>
<proteinExistence type="predicted"/>
<accession>A0ABC8SHK5</accession>
<dbReference type="Proteomes" id="UP001642360">
    <property type="component" value="Unassembled WGS sequence"/>
</dbReference>
<dbReference type="AlphaFoldDB" id="A0ABC8SHK5"/>
<evidence type="ECO:0000313" key="2">
    <source>
        <dbReference type="EMBL" id="CAK9156679.1"/>
    </source>
</evidence>